<evidence type="ECO:0000313" key="2">
    <source>
        <dbReference type="EMBL" id="BCL29522.1"/>
    </source>
</evidence>
<gene>
    <name evidence="2" type="ORF">GCM10017557_43810</name>
</gene>
<sequence>MHDRDNRVCREWSIGPALLRPYERHGTRTVPYPDDTRRGRTGYRGGKASRVARQQLVHPVVSRFRQQGYAAHEHIGVFHELCPLPAVRIHPQMYVAGKRARRMRAGRRIRIRPPSRGRGQSVGPDKNRTVRRL</sequence>
<dbReference type="KEGG" id="sgm:GCM10017557_43810"/>
<proteinExistence type="predicted"/>
<reference evidence="2 3" key="1">
    <citation type="journal article" date="2014" name="Int. J. Syst. Evol. Microbiol.">
        <title>Complete genome sequence of Corynebacterium casei LMG S-19264T (=DSM 44701T), isolated from a smear-ripened cheese.</title>
        <authorList>
            <consortium name="US DOE Joint Genome Institute (JGI-PGF)"/>
            <person name="Walter F."/>
            <person name="Albersmeier A."/>
            <person name="Kalinowski J."/>
            <person name="Ruckert C."/>
        </authorList>
    </citation>
    <scope>NUCLEOTIDE SEQUENCE [LARGE SCALE GENOMIC DNA]</scope>
    <source>
        <strain evidence="2 3">JCM 4677</strain>
    </source>
</reference>
<dbReference type="EMBL" id="AP023440">
    <property type="protein sequence ID" value="BCL29522.1"/>
    <property type="molecule type" value="Genomic_DNA"/>
</dbReference>
<feature type="region of interest" description="Disordered" evidence="1">
    <location>
        <begin position="25"/>
        <end position="46"/>
    </location>
</feature>
<evidence type="ECO:0000256" key="1">
    <source>
        <dbReference type="SAM" id="MobiDB-lite"/>
    </source>
</evidence>
<organism evidence="2 3">
    <name type="scientific">Streptomyces aurantiacus</name>
    <dbReference type="NCBI Taxonomy" id="47760"/>
    <lineage>
        <taxon>Bacteria</taxon>
        <taxon>Bacillati</taxon>
        <taxon>Actinomycetota</taxon>
        <taxon>Actinomycetes</taxon>
        <taxon>Kitasatosporales</taxon>
        <taxon>Streptomycetaceae</taxon>
        <taxon>Streptomyces</taxon>
        <taxon>Streptomyces aurantiacus group</taxon>
    </lineage>
</organism>
<dbReference type="AlphaFoldDB" id="A0A7G1P3I0"/>
<protein>
    <submittedName>
        <fullName evidence="2">Uncharacterized protein</fullName>
    </submittedName>
</protein>
<keyword evidence="3" id="KW-1185">Reference proteome</keyword>
<evidence type="ECO:0000313" key="3">
    <source>
        <dbReference type="Proteomes" id="UP000516444"/>
    </source>
</evidence>
<dbReference type="Proteomes" id="UP000516444">
    <property type="component" value="Chromosome"/>
</dbReference>
<feature type="region of interest" description="Disordered" evidence="1">
    <location>
        <begin position="110"/>
        <end position="133"/>
    </location>
</feature>
<accession>A0A7G1P3I0</accession>
<name>A0A7G1P3I0_9ACTN</name>